<evidence type="ECO:0008006" key="3">
    <source>
        <dbReference type="Google" id="ProtNLM"/>
    </source>
</evidence>
<accession>A0AAY5K1D2</accession>
<dbReference type="GeneTree" id="ENSGT01030000235063"/>
<protein>
    <recommendedName>
        <fullName evidence="3">Ig-like domain-containing protein</fullName>
    </recommendedName>
</protein>
<evidence type="ECO:0000313" key="2">
    <source>
        <dbReference type="Proteomes" id="UP000265140"/>
    </source>
</evidence>
<dbReference type="Proteomes" id="UP000265140">
    <property type="component" value="Chromosome 24"/>
</dbReference>
<dbReference type="AlphaFoldDB" id="A0AAY5K1D2"/>
<reference evidence="1 2" key="1">
    <citation type="submission" date="2020-02" db="EMBL/GenBank/DDBJ databases">
        <title>Esox lucius (northern pike) genome, fEsoLuc1, primary haplotype.</title>
        <authorList>
            <person name="Myers G."/>
            <person name="Karagic N."/>
            <person name="Meyer A."/>
            <person name="Pippel M."/>
            <person name="Reichard M."/>
            <person name="Winkler S."/>
            <person name="Tracey A."/>
            <person name="Sims Y."/>
            <person name="Howe K."/>
            <person name="Rhie A."/>
            <person name="Formenti G."/>
            <person name="Durbin R."/>
            <person name="Fedrigo O."/>
            <person name="Jarvis E.D."/>
        </authorList>
    </citation>
    <scope>NUCLEOTIDE SEQUENCE [LARGE SCALE GENOMIC DNA]</scope>
</reference>
<sequence length="194" mass="21964">MVANITLDKEGHKLFTPGKRFENRVVRGEHFLDLKMTSVAYNDNGWYVCYCDGAFLQEVQLVVLVSVVVGKPALVGLNFTLHCYGLTAKQTPDNEVHIYWKKDEENVLSAKGPHLTYGPGFENRVFVRAGLSISQSAQLLGFSRTTISMIYKEWCEKGKTSSMQQSCGRKCLVDARGQRRMGRLIQADRRPIRM</sequence>
<name>A0AAY5K1D2_ESOLU</name>
<evidence type="ECO:0000313" key="1">
    <source>
        <dbReference type="Ensembl" id="ENSELUP00000082738.1"/>
    </source>
</evidence>
<organism evidence="1 2">
    <name type="scientific">Esox lucius</name>
    <name type="common">Northern pike</name>
    <dbReference type="NCBI Taxonomy" id="8010"/>
    <lineage>
        <taxon>Eukaryota</taxon>
        <taxon>Metazoa</taxon>
        <taxon>Chordata</taxon>
        <taxon>Craniata</taxon>
        <taxon>Vertebrata</taxon>
        <taxon>Euteleostomi</taxon>
        <taxon>Actinopterygii</taxon>
        <taxon>Neopterygii</taxon>
        <taxon>Teleostei</taxon>
        <taxon>Protacanthopterygii</taxon>
        <taxon>Esociformes</taxon>
        <taxon>Esocidae</taxon>
        <taxon>Esox</taxon>
    </lineage>
</organism>
<reference evidence="1" key="2">
    <citation type="submission" date="2025-08" db="UniProtKB">
        <authorList>
            <consortium name="Ensembl"/>
        </authorList>
    </citation>
    <scope>IDENTIFICATION</scope>
</reference>
<proteinExistence type="predicted"/>
<reference evidence="1" key="3">
    <citation type="submission" date="2025-09" db="UniProtKB">
        <authorList>
            <consortium name="Ensembl"/>
        </authorList>
    </citation>
    <scope>IDENTIFICATION</scope>
</reference>
<keyword evidence="2" id="KW-1185">Reference proteome</keyword>
<dbReference type="Ensembl" id="ENSELUT00000102883.1">
    <property type="protein sequence ID" value="ENSELUP00000082738.1"/>
    <property type="gene ID" value="ENSELUG00000042350.1"/>
</dbReference>